<dbReference type="SUPFAM" id="SSF56672">
    <property type="entry name" value="DNA/RNA polymerases"/>
    <property type="match status" value="1"/>
</dbReference>
<dbReference type="EMBL" id="BDGG01000002">
    <property type="protein sequence ID" value="GAU94035.1"/>
    <property type="molecule type" value="Genomic_DNA"/>
</dbReference>
<gene>
    <name evidence="1" type="primary">RvY_05880-1</name>
    <name evidence="1" type="synonym">RvY_05880.1</name>
    <name evidence="1" type="ORF">RvY_05880</name>
</gene>
<comment type="caution">
    <text evidence="1">The sequence shown here is derived from an EMBL/GenBank/DDBJ whole genome shotgun (WGS) entry which is preliminary data.</text>
</comment>
<protein>
    <submittedName>
        <fullName evidence="1">Uncharacterized protein</fullName>
    </submittedName>
</protein>
<evidence type="ECO:0000313" key="1">
    <source>
        <dbReference type="EMBL" id="GAU94035.1"/>
    </source>
</evidence>
<organism evidence="1 2">
    <name type="scientific">Ramazzottius varieornatus</name>
    <name type="common">Water bear</name>
    <name type="synonym">Tardigrade</name>
    <dbReference type="NCBI Taxonomy" id="947166"/>
    <lineage>
        <taxon>Eukaryota</taxon>
        <taxon>Metazoa</taxon>
        <taxon>Ecdysozoa</taxon>
        <taxon>Tardigrada</taxon>
        <taxon>Eutardigrada</taxon>
        <taxon>Parachela</taxon>
        <taxon>Hypsibioidea</taxon>
        <taxon>Ramazzottiidae</taxon>
        <taxon>Ramazzottius</taxon>
    </lineage>
</organism>
<dbReference type="AlphaFoldDB" id="A0A1D1V054"/>
<dbReference type="OrthoDB" id="414730at2759"/>
<evidence type="ECO:0000313" key="2">
    <source>
        <dbReference type="Proteomes" id="UP000186922"/>
    </source>
</evidence>
<sequence length="196" mass="22065">MDCPNHCLNQNLPPQACNIEPPCKPHCPELVVTTSAVLFSIRKLDVNKAGGSSLITNRLLKIAGTTVIYPLMRPFNLLLSTGKFPTASKKDDVVSVPKKGGSAFRPISLLPPLSKLFEKLLADHISHFMNSNRLFSDTQFGFRKQRSTEMQLLQMSHKWMQVLPERKEAAIVCSRVSCCSRVSSDQWWIMHRHHGI</sequence>
<dbReference type="PANTHER" id="PTHR47510:SF3">
    <property type="entry name" value="ENDO_EXONUCLEASE_PHOSPHATASE DOMAIN-CONTAINING PROTEIN"/>
    <property type="match status" value="1"/>
</dbReference>
<dbReference type="Proteomes" id="UP000186922">
    <property type="component" value="Unassembled WGS sequence"/>
</dbReference>
<proteinExistence type="predicted"/>
<keyword evidence="2" id="KW-1185">Reference proteome</keyword>
<dbReference type="PANTHER" id="PTHR47510">
    <property type="entry name" value="REVERSE TRANSCRIPTASE DOMAIN-CONTAINING PROTEIN"/>
    <property type="match status" value="1"/>
</dbReference>
<name>A0A1D1V054_RAMVA</name>
<reference evidence="1 2" key="1">
    <citation type="journal article" date="2016" name="Nat. Commun.">
        <title>Extremotolerant tardigrade genome and improved radiotolerance of human cultured cells by tardigrade-unique protein.</title>
        <authorList>
            <person name="Hashimoto T."/>
            <person name="Horikawa D.D."/>
            <person name="Saito Y."/>
            <person name="Kuwahara H."/>
            <person name="Kozuka-Hata H."/>
            <person name="Shin-I T."/>
            <person name="Minakuchi Y."/>
            <person name="Ohishi K."/>
            <person name="Motoyama A."/>
            <person name="Aizu T."/>
            <person name="Enomoto A."/>
            <person name="Kondo K."/>
            <person name="Tanaka S."/>
            <person name="Hara Y."/>
            <person name="Koshikawa S."/>
            <person name="Sagara H."/>
            <person name="Miura T."/>
            <person name="Yokobori S."/>
            <person name="Miyagawa K."/>
            <person name="Suzuki Y."/>
            <person name="Kubo T."/>
            <person name="Oyama M."/>
            <person name="Kohara Y."/>
            <person name="Fujiyama A."/>
            <person name="Arakawa K."/>
            <person name="Katayama T."/>
            <person name="Toyoda A."/>
            <person name="Kunieda T."/>
        </authorList>
    </citation>
    <scope>NUCLEOTIDE SEQUENCE [LARGE SCALE GENOMIC DNA]</scope>
    <source>
        <strain evidence="1 2">YOKOZUNA-1</strain>
    </source>
</reference>
<accession>A0A1D1V054</accession>
<dbReference type="STRING" id="947166.A0A1D1V054"/>
<dbReference type="InterPro" id="IPR043502">
    <property type="entry name" value="DNA/RNA_pol_sf"/>
</dbReference>